<dbReference type="GO" id="GO:0016787">
    <property type="term" value="F:hydrolase activity"/>
    <property type="evidence" value="ECO:0007669"/>
    <property type="project" value="UniProtKB-KW"/>
</dbReference>
<comment type="caution">
    <text evidence="2">The sequence shown here is derived from an EMBL/GenBank/DDBJ whole genome shotgun (WGS) entry which is preliminary data.</text>
</comment>
<keyword evidence="3" id="KW-1185">Reference proteome</keyword>
<name>A0A2W1LQT6_9BACL</name>
<reference evidence="2 3" key="1">
    <citation type="submission" date="2018-06" db="EMBL/GenBank/DDBJ databases">
        <title>Paenibacillus imtechensis sp. nov.</title>
        <authorList>
            <person name="Pinnaka A.K."/>
            <person name="Singh H."/>
            <person name="Kaur M."/>
        </authorList>
    </citation>
    <scope>NUCLEOTIDE SEQUENCE [LARGE SCALE GENOMIC DNA]</scope>
    <source>
        <strain evidence="2 3">SMB1</strain>
    </source>
</reference>
<gene>
    <name evidence="2" type="ORF">DNH61_05780</name>
</gene>
<dbReference type="PANTHER" id="PTHR45763">
    <property type="entry name" value="HYDROLASE, ALPHA/BETA FOLD FAMILY PROTEIN, EXPRESSED-RELATED"/>
    <property type="match status" value="1"/>
</dbReference>
<dbReference type="Pfam" id="PF12697">
    <property type="entry name" value="Abhydrolase_6"/>
    <property type="match status" value="1"/>
</dbReference>
<dbReference type="SUPFAM" id="SSF53474">
    <property type="entry name" value="alpha/beta-Hydrolases"/>
    <property type="match status" value="1"/>
</dbReference>
<protein>
    <submittedName>
        <fullName evidence="2">Alpha/beta hydrolase</fullName>
    </submittedName>
</protein>
<keyword evidence="2" id="KW-0378">Hydrolase</keyword>
<dbReference type="OrthoDB" id="9773293at2"/>
<dbReference type="EMBL" id="QKRB01000036">
    <property type="protein sequence ID" value="PZD96874.1"/>
    <property type="molecule type" value="Genomic_DNA"/>
</dbReference>
<accession>A0A2W1LQT6</accession>
<sequence length="287" mass="31875">MLRLRDGRSLAYTENGTPDGYPILLFHGTPGSRVWFTEADDTALRLGCRLIAFDRPGYGRSDPKPGRTVLDWADDTAEAAAQLGLGEYSVLGVSGGGAYAAACAYKALPGLRSAAMAASVAPFRRGRPPASMEKANQLAFILSRYTPWLMKWSLNAQIKLMDGQPEKFKQLLKTGNKHLSDWDRAHLQTEEQLEGILRHLREAYRQGPYEGISEPVLLSRHWGFELSELKVPVWVYHGAEDRMAPCAEMLEAARQIPDCRVTVVPGAGHFLTEDQQTWEAILSALRH</sequence>
<organism evidence="2 3">
    <name type="scientific">Paenibacillus sambharensis</name>
    <dbReference type="NCBI Taxonomy" id="1803190"/>
    <lineage>
        <taxon>Bacteria</taxon>
        <taxon>Bacillati</taxon>
        <taxon>Bacillota</taxon>
        <taxon>Bacilli</taxon>
        <taxon>Bacillales</taxon>
        <taxon>Paenibacillaceae</taxon>
        <taxon>Paenibacillus</taxon>
    </lineage>
</organism>
<dbReference type="Gene3D" id="3.40.50.1820">
    <property type="entry name" value="alpha/beta hydrolase"/>
    <property type="match status" value="1"/>
</dbReference>
<evidence type="ECO:0000259" key="1">
    <source>
        <dbReference type="Pfam" id="PF12697"/>
    </source>
</evidence>
<dbReference type="PANTHER" id="PTHR45763:SF46">
    <property type="entry name" value="AB HYDROLASE-1 DOMAIN-CONTAINING PROTEIN"/>
    <property type="match status" value="1"/>
</dbReference>
<evidence type="ECO:0000313" key="2">
    <source>
        <dbReference type="EMBL" id="PZD96874.1"/>
    </source>
</evidence>
<dbReference type="AlphaFoldDB" id="A0A2W1LQT6"/>
<feature type="domain" description="AB hydrolase-1" evidence="1">
    <location>
        <begin position="23"/>
        <end position="275"/>
    </location>
</feature>
<proteinExistence type="predicted"/>
<evidence type="ECO:0000313" key="3">
    <source>
        <dbReference type="Proteomes" id="UP000249522"/>
    </source>
</evidence>
<dbReference type="Proteomes" id="UP000249522">
    <property type="component" value="Unassembled WGS sequence"/>
</dbReference>
<dbReference type="InterPro" id="IPR000073">
    <property type="entry name" value="AB_hydrolase_1"/>
</dbReference>
<dbReference type="InterPro" id="IPR029058">
    <property type="entry name" value="AB_hydrolase_fold"/>
</dbReference>